<organism evidence="3 4">
    <name type="scientific">Thalassiosira oceanica</name>
    <name type="common">Marine diatom</name>
    <dbReference type="NCBI Taxonomy" id="159749"/>
    <lineage>
        <taxon>Eukaryota</taxon>
        <taxon>Sar</taxon>
        <taxon>Stramenopiles</taxon>
        <taxon>Ochrophyta</taxon>
        <taxon>Bacillariophyta</taxon>
        <taxon>Coscinodiscophyceae</taxon>
        <taxon>Thalassiosirophycidae</taxon>
        <taxon>Thalassiosirales</taxon>
        <taxon>Thalassiosiraceae</taxon>
        <taxon>Thalassiosira</taxon>
    </lineage>
</organism>
<accession>K0T6S9</accession>
<reference evidence="3 4" key="1">
    <citation type="journal article" date="2012" name="Genome Biol.">
        <title>Genome and low-iron response of an oceanic diatom adapted to chronic iron limitation.</title>
        <authorList>
            <person name="Lommer M."/>
            <person name="Specht M."/>
            <person name="Roy A.S."/>
            <person name="Kraemer L."/>
            <person name="Andreson R."/>
            <person name="Gutowska M.A."/>
            <person name="Wolf J."/>
            <person name="Bergner S.V."/>
            <person name="Schilhabel M.B."/>
            <person name="Klostermeier U.C."/>
            <person name="Beiko R.G."/>
            <person name="Rosenstiel P."/>
            <person name="Hippler M."/>
            <person name="Laroche J."/>
        </authorList>
    </citation>
    <scope>NUCLEOTIDE SEQUENCE [LARGE SCALE GENOMIC DNA]</scope>
    <source>
        <strain evidence="3 4">CCMP1005</strain>
    </source>
</reference>
<name>K0T6S9_THAOC</name>
<dbReference type="OrthoDB" id="6378515at2759"/>
<evidence type="ECO:0000256" key="1">
    <source>
        <dbReference type="SAM" id="MobiDB-lite"/>
    </source>
</evidence>
<dbReference type="InterPro" id="IPR029526">
    <property type="entry name" value="PGBD"/>
</dbReference>
<gene>
    <name evidence="3" type="ORF">THAOC_12965</name>
</gene>
<feature type="non-terminal residue" evidence="3">
    <location>
        <position position="1"/>
    </location>
</feature>
<proteinExistence type="predicted"/>
<dbReference type="Proteomes" id="UP000266841">
    <property type="component" value="Unassembled WGS sequence"/>
</dbReference>
<comment type="caution">
    <text evidence="3">The sequence shown here is derived from an EMBL/GenBank/DDBJ whole genome shotgun (WGS) entry which is preliminary data.</text>
</comment>
<evidence type="ECO:0000313" key="4">
    <source>
        <dbReference type="Proteomes" id="UP000266841"/>
    </source>
</evidence>
<feature type="region of interest" description="Disordered" evidence="1">
    <location>
        <begin position="533"/>
        <end position="564"/>
    </location>
</feature>
<dbReference type="EMBL" id="AGNL01015248">
    <property type="protein sequence ID" value="EJK66132.1"/>
    <property type="molecule type" value="Genomic_DNA"/>
</dbReference>
<dbReference type="PANTHER" id="PTHR46599:SF3">
    <property type="entry name" value="PIGGYBAC TRANSPOSABLE ELEMENT-DERIVED PROTEIN 4"/>
    <property type="match status" value="1"/>
</dbReference>
<dbReference type="PANTHER" id="PTHR46599">
    <property type="entry name" value="PIGGYBAC TRANSPOSABLE ELEMENT-DERIVED PROTEIN 4"/>
    <property type="match status" value="1"/>
</dbReference>
<keyword evidence="4" id="KW-1185">Reference proteome</keyword>
<sequence>GAGGKRVINDWEFFYDGWKPDAFDQQTYVRGNATRENIKPEDRESSLDVEYLKKFGCTAKTVKGRNFLWFLNLLLPVHETDETGIEGDERMPFFSWVARYTNAYAASSKRGAGYGHKWESTDAAEMVRFFGVPIRNGSLDGKPGSIYARWDSTSPLYDKVTAKLMTISRWQMIKRNFKLNNNLQSKSKGEPGYDPCHRYNFIIVVLCHNTNKATLWGAQDLAGDETTWGYMGFMGECGGRLMNKPVSKEQSSIVTSNMYVRPGFGQEGPAELCALIKQVNSLIVGRGTVEERTVVMRDPDNNEVSFVADQIFKEGLMLAGDNHFWSDAIADLLGGLGMGGTFTNRRDRFPTGLKDYVHKEKVAPGDKRAKAMRYQKPILARKQVPANGVKKAYTRTLVSFQSTGATNISGVNNLPSLSLYVQPRSRGRGNDKRWWAIEMNEARALYLAFYFGVDNIDHMISNSGIRFISWKYWHAACLHFLSMAVTSAYDMYIECCEGKLDRSWFVEEKDRASFTVFRQVLSEQMLKYDPRNDMLPGDKKFRRSTQQHKKRRGGSSCSSTATGYDGNGLNVRNVKRARDDRRFCRDMDEFQQHLVSATIDPNNNSAPCQVCGSKTLWKCGVCGVRCCAGKRSWDGLQCFSRFHNIKYFGLARCDSKIHGVKQSDWTKPNERQVNHNKRDVELIFKEIENEERDD</sequence>
<evidence type="ECO:0000259" key="2">
    <source>
        <dbReference type="Pfam" id="PF13843"/>
    </source>
</evidence>
<feature type="domain" description="PiggyBac transposable element-derived protein" evidence="2">
    <location>
        <begin position="93"/>
        <end position="211"/>
    </location>
</feature>
<dbReference type="Pfam" id="PF13843">
    <property type="entry name" value="DDE_Tnp_1_7"/>
    <property type="match status" value="1"/>
</dbReference>
<feature type="compositionally biased region" description="Basic residues" evidence="1">
    <location>
        <begin position="540"/>
        <end position="553"/>
    </location>
</feature>
<evidence type="ECO:0000313" key="3">
    <source>
        <dbReference type="EMBL" id="EJK66132.1"/>
    </source>
</evidence>
<dbReference type="AlphaFoldDB" id="K0T6S9"/>
<protein>
    <recommendedName>
        <fullName evidence="2">PiggyBac transposable element-derived protein domain-containing protein</fullName>
    </recommendedName>
</protein>